<dbReference type="EMBL" id="FNHI01000023">
    <property type="protein sequence ID" value="SDN27003.1"/>
    <property type="molecule type" value="Genomic_DNA"/>
</dbReference>
<feature type="domain" description="AB hydrolase-1" evidence="1">
    <location>
        <begin position="13"/>
        <end position="223"/>
    </location>
</feature>
<evidence type="ECO:0000313" key="3">
    <source>
        <dbReference type="Proteomes" id="UP000199063"/>
    </source>
</evidence>
<dbReference type="PANTHER" id="PTHR37017">
    <property type="entry name" value="AB HYDROLASE-1 DOMAIN-CONTAINING PROTEIN-RELATED"/>
    <property type="match status" value="1"/>
</dbReference>
<keyword evidence="3" id="KW-1185">Reference proteome</keyword>
<evidence type="ECO:0000259" key="1">
    <source>
        <dbReference type="Pfam" id="PF12697"/>
    </source>
</evidence>
<dbReference type="AlphaFoldDB" id="A0A1H0A232"/>
<organism evidence="2 3">
    <name type="scientific">Streptomyces wuyuanensis</name>
    <dbReference type="NCBI Taxonomy" id="1196353"/>
    <lineage>
        <taxon>Bacteria</taxon>
        <taxon>Bacillati</taxon>
        <taxon>Actinomycetota</taxon>
        <taxon>Actinomycetes</taxon>
        <taxon>Kitasatosporales</taxon>
        <taxon>Streptomycetaceae</taxon>
        <taxon>Streptomyces</taxon>
    </lineage>
</organism>
<protein>
    <submittedName>
        <fullName evidence="2">Pimeloyl-ACP methyl ester carboxylesterase</fullName>
    </submittedName>
</protein>
<accession>A0A1H0A232</accession>
<dbReference type="InterPro" id="IPR052897">
    <property type="entry name" value="Sec-Metab_Biosynth_Hydrolase"/>
</dbReference>
<dbReference type="SUPFAM" id="SSF53474">
    <property type="entry name" value="alpha/beta-Hydrolases"/>
    <property type="match status" value="1"/>
</dbReference>
<gene>
    <name evidence="2" type="ORF">SAMN05444921_12326</name>
</gene>
<sequence length="244" mass="25471">MAITRLSAGKPTIVLVHGAFAESASWNGVVASLLGEGFPVLAVANPLRGVAHDADVLRSVLDGIDGEIICVGHSYGGFVISNAATGNDKVKALVFVGAFAPDEGESAVQLASRYEGSTLGETLETIPLSDGGKDLYIRQEAYWSQFAADSPESQASVMAATQRPIAEAALNEPSGKPAWRGLPSWFIFGSADKNIPVAAHRFMAERAGSRRTVELQGGSHTVAIPEASVLVDLIREAGNALRSG</sequence>
<reference evidence="3" key="1">
    <citation type="submission" date="2016-10" db="EMBL/GenBank/DDBJ databases">
        <authorList>
            <person name="Varghese N."/>
            <person name="Submissions S."/>
        </authorList>
    </citation>
    <scope>NUCLEOTIDE SEQUENCE [LARGE SCALE GENOMIC DNA]</scope>
    <source>
        <strain evidence="3">CGMCC 4.7042</strain>
    </source>
</reference>
<evidence type="ECO:0000313" key="2">
    <source>
        <dbReference type="EMBL" id="SDN27003.1"/>
    </source>
</evidence>
<dbReference type="RefSeq" id="WP_244529672.1">
    <property type="nucleotide sequence ID" value="NZ_FNHI01000023.1"/>
</dbReference>
<name>A0A1H0A232_9ACTN</name>
<dbReference type="STRING" id="1196353.SAMN05444921_12326"/>
<dbReference type="GeneID" id="40832929"/>
<dbReference type="GO" id="GO:0003824">
    <property type="term" value="F:catalytic activity"/>
    <property type="evidence" value="ECO:0007669"/>
    <property type="project" value="UniProtKB-ARBA"/>
</dbReference>
<dbReference type="Pfam" id="PF12697">
    <property type="entry name" value="Abhydrolase_6"/>
    <property type="match status" value="1"/>
</dbReference>
<proteinExistence type="predicted"/>
<dbReference type="Proteomes" id="UP000199063">
    <property type="component" value="Unassembled WGS sequence"/>
</dbReference>
<dbReference type="PANTHER" id="PTHR37017:SF11">
    <property type="entry name" value="ESTERASE_LIPASE_THIOESTERASE DOMAIN-CONTAINING PROTEIN"/>
    <property type="match status" value="1"/>
</dbReference>
<dbReference type="InterPro" id="IPR000073">
    <property type="entry name" value="AB_hydrolase_1"/>
</dbReference>
<dbReference type="Gene3D" id="3.40.50.1820">
    <property type="entry name" value="alpha/beta hydrolase"/>
    <property type="match status" value="1"/>
</dbReference>
<dbReference type="InterPro" id="IPR029058">
    <property type="entry name" value="AB_hydrolase_fold"/>
</dbReference>